<proteinExistence type="predicted"/>
<keyword evidence="1" id="KW-0812">Transmembrane</keyword>
<evidence type="ECO:0008006" key="4">
    <source>
        <dbReference type="Google" id="ProtNLM"/>
    </source>
</evidence>
<keyword evidence="1" id="KW-1133">Transmembrane helix</keyword>
<feature type="transmembrane region" description="Helical" evidence="1">
    <location>
        <begin position="111"/>
        <end position="131"/>
    </location>
</feature>
<feature type="transmembrane region" description="Helical" evidence="1">
    <location>
        <begin position="163"/>
        <end position="181"/>
    </location>
</feature>
<comment type="caution">
    <text evidence="2">The sequence shown here is derived from an EMBL/GenBank/DDBJ whole genome shotgun (WGS) entry which is preliminary data.</text>
</comment>
<gene>
    <name evidence="2" type="ORF">NCI00_28700</name>
</gene>
<dbReference type="Proteomes" id="UP001204772">
    <property type="component" value="Unassembled WGS sequence"/>
</dbReference>
<keyword evidence="3" id="KW-1185">Reference proteome</keyword>
<evidence type="ECO:0000256" key="1">
    <source>
        <dbReference type="SAM" id="Phobius"/>
    </source>
</evidence>
<sequence length="212" mass="23317">MNTRLAQVISVLFHPLLMPTFLLGLLFFFAPDVLGIDVLAPSVRITLLGFVSMTTFVIPSLGIYYLYRAKYIKSLHLDDLADRRLPYFLSTLFYAFATYFFSFSLPPLSEIAPEIGIVLGSITVSIGMVGLISLYWKISAHSVGIGGMLGAVLGIIVKFGHTNLMYSFIVLILMTGFLISARLKLNAHTPAQVAAGLFLGVSISLVTVWWFV</sequence>
<feature type="transmembrane region" description="Helical" evidence="1">
    <location>
        <begin position="12"/>
        <end position="30"/>
    </location>
</feature>
<accession>A0ABT1FXM8</accession>
<protein>
    <recommendedName>
        <fullName evidence="4">PAP2 superfamily protein</fullName>
    </recommendedName>
</protein>
<dbReference type="EMBL" id="JAMZEL010000025">
    <property type="protein sequence ID" value="MCP1386456.1"/>
    <property type="molecule type" value="Genomic_DNA"/>
</dbReference>
<name>A0ABT1FXM8_9BACT</name>
<feature type="transmembrane region" description="Helical" evidence="1">
    <location>
        <begin position="42"/>
        <end position="67"/>
    </location>
</feature>
<organism evidence="2 3">
    <name type="scientific">Runella salmonicolor</name>
    <dbReference type="NCBI Taxonomy" id="2950278"/>
    <lineage>
        <taxon>Bacteria</taxon>
        <taxon>Pseudomonadati</taxon>
        <taxon>Bacteroidota</taxon>
        <taxon>Cytophagia</taxon>
        <taxon>Cytophagales</taxon>
        <taxon>Spirosomataceae</taxon>
        <taxon>Runella</taxon>
    </lineage>
</organism>
<dbReference type="RefSeq" id="WP_253533318.1">
    <property type="nucleotide sequence ID" value="NZ_JAMZEL010000025.1"/>
</dbReference>
<feature type="transmembrane region" description="Helical" evidence="1">
    <location>
        <begin position="138"/>
        <end position="157"/>
    </location>
</feature>
<feature type="transmembrane region" description="Helical" evidence="1">
    <location>
        <begin position="87"/>
        <end position="105"/>
    </location>
</feature>
<keyword evidence="1" id="KW-0472">Membrane</keyword>
<evidence type="ECO:0000313" key="2">
    <source>
        <dbReference type="EMBL" id="MCP1386456.1"/>
    </source>
</evidence>
<feature type="transmembrane region" description="Helical" evidence="1">
    <location>
        <begin position="193"/>
        <end position="211"/>
    </location>
</feature>
<evidence type="ECO:0000313" key="3">
    <source>
        <dbReference type="Proteomes" id="UP001204772"/>
    </source>
</evidence>
<reference evidence="2 3" key="1">
    <citation type="submission" date="2022-06" db="EMBL/GenBank/DDBJ databases">
        <title>Runella sp. S5 genome sequencing.</title>
        <authorList>
            <person name="Park S."/>
        </authorList>
    </citation>
    <scope>NUCLEOTIDE SEQUENCE [LARGE SCALE GENOMIC DNA]</scope>
    <source>
        <strain evidence="2 3">S5</strain>
    </source>
</reference>